<dbReference type="Pfam" id="PF13620">
    <property type="entry name" value="CarboxypepD_reg"/>
    <property type="match status" value="1"/>
</dbReference>
<evidence type="ECO:0000256" key="1">
    <source>
        <dbReference type="SAM" id="MobiDB-lite"/>
    </source>
</evidence>
<keyword evidence="2" id="KW-0645">Protease</keyword>
<keyword evidence="2" id="KW-0121">Carboxypeptidase</keyword>
<dbReference type="EMBL" id="CP155447">
    <property type="protein sequence ID" value="XBH05861.1"/>
    <property type="molecule type" value="Genomic_DNA"/>
</dbReference>
<feature type="region of interest" description="Disordered" evidence="1">
    <location>
        <begin position="524"/>
        <end position="544"/>
    </location>
</feature>
<gene>
    <name evidence="2" type="ORF">V5E97_07480</name>
</gene>
<dbReference type="GO" id="GO:0030246">
    <property type="term" value="F:carbohydrate binding"/>
    <property type="evidence" value="ECO:0007669"/>
    <property type="project" value="InterPro"/>
</dbReference>
<reference evidence="2" key="1">
    <citation type="submission" date="2024-05" db="EMBL/GenBank/DDBJ databases">
        <title>Planctomycetes of the genus Singulisphaera possess chitinolytic capabilities.</title>
        <authorList>
            <person name="Ivanova A."/>
        </authorList>
    </citation>
    <scope>NUCLEOTIDE SEQUENCE</scope>
    <source>
        <strain evidence="2">Ch08T</strain>
    </source>
</reference>
<dbReference type="InterPro" id="IPR008969">
    <property type="entry name" value="CarboxyPept-like_regulatory"/>
</dbReference>
<dbReference type="SUPFAM" id="SSF49464">
    <property type="entry name" value="Carboxypeptidase regulatory domain-like"/>
    <property type="match status" value="1"/>
</dbReference>
<organism evidence="2">
    <name type="scientific">Singulisphaera sp. Ch08</name>
    <dbReference type="NCBI Taxonomy" id="3120278"/>
    <lineage>
        <taxon>Bacteria</taxon>
        <taxon>Pseudomonadati</taxon>
        <taxon>Planctomycetota</taxon>
        <taxon>Planctomycetia</taxon>
        <taxon>Isosphaerales</taxon>
        <taxon>Isosphaeraceae</taxon>
        <taxon>Singulisphaera</taxon>
    </lineage>
</organism>
<dbReference type="InterPro" id="IPR013784">
    <property type="entry name" value="Carb-bd-like_fold"/>
</dbReference>
<protein>
    <submittedName>
        <fullName evidence="2">Carboxypeptidase-like regulatory domain-containing protein</fullName>
    </submittedName>
</protein>
<proteinExistence type="predicted"/>
<evidence type="ECO:0000313" key="2">
    <source>
        <dbReference type="EMBL" id="XBH05861.1"/>
    </source>
</evidence>
<accession>A0AAU7CL27</accession>
<dbReference type="SUPFAM" id="SSF49452">
    <property type="entry name" value="Starch-binding domain-like"/>
    <property type="match status" value="1"/>
</dbReference>
<feature type="compositionally biased region" description="Basic and acidic residues" evidence="1">
    <location>
        <begin position="525"/>
        <end position="534"/>
    </location>
</feature>
<sequence>MFIVPLVWVMLAQVPMTPMTGTVVDPEGKPVVGADLILVGLPSYDPPVVARGQSGEGGRFTLDRPTALAGDHHPQRAPILWAVKSGFRVSVTRFPEALPKPDEPVRIALEPPARTEVRVVGPDGRPLAGARVLPERLKTHFTVPPDVVAELIAATTGPDGLAVINAVSPAELAYVDVHSREFGIQGRPITPEPGKPTVIAMRPVSTWKGRLSSEDLKNARGWRVRAWSRVGGDPTAAPETTGYVVTTTDDEGRFTLAPIALGNLQLNLKPPGDLAVVADPPQALAVREGQDDLVVDIPLKKTATVTGLFLEQGTGKPVPGVSVVLIYLDRNRNGSLNAKTDERGRYTFQSLPGRVRVGHFTFPPTHVLAPSQGWEDFTVPDPPKVIELATRELLPAAPPLRGQVVDEAGQAVPDASIQATWMLAGASGSSSGAIQTKADAKGGFVLEGLGPDSTVTINARLRDRQTKSPLKVQAGELNPLTVTIVPTPVLAVAGRVVGPGGAPLAELPVKVQFRVARDNSLGHTEQARFEDNQEIRTGPDGTFRTPKELERKATEFRAEVTAPGYFPARTDWTPLPETDLLTLPDLSLKRVRGVRVVTGRVIDRAGQPVPGALVSQAGDGPKWTSAKVDADGRFRLSGVASGAALVCAEAPEFRFGGAIVGGEAEPIEIRLARLTEPPIAHLKTLPSPLSRAEERALARELLGPVLPLAWSGTLGIANASVIPTLARVAPGQVLEMIENRVVVEPTRALIQVALGQFEDDPALAIATVEADLDPGTRAIGWLALEDFRPPPDRVRRENFLERALTDARQTASVGLKVNLLGQIADRWLDRGAIERARPILLEGQEVVAAWPKENWLSESEAFAEVLAAIDLPAAVALFKRQGRTNVSPTDPATLNRHNGQAAIRLARIDPAQAERLIAPPSLYFYDRPGVVLKATRAMAKLDLARARRVLETIDDQRDSDMTANSSLVPFGLGWLADGRFSTNPVEARRLLDEAFVGLRQLAVKRNSGQGRDTTVATLMAELLPVVERLDPERLTERIWLVAASRAPSILEPNTQEVEGELTLPMLVARYDRAIAVVFATPVLERFPDLLVDSIERYRSTTATLFKSLAVYDPRAIVPMLQALPDAARKPGHKADAFTAASLEAQLRLAAALILGFPSEARPREAGRVGDQIQPFRWDE</sequence>
<dbReference type="GO" id="GO:0004180">
    <property type="term" value="F:carboxypeptidase activity"/>
    <property type="evidence" value="ECO:0007669"/>
    <property type="project" value="UniProtKB-KW"/>
</dbReference>
<name>A0AAU7CL27_9BACT</name>
<dbReference type="AlphaFoldDB" id="A0AAU7CL27"/>
<keyword evidence="2" id="KW-0378">Hydrolase</keyword>
<dbReference type="RefSeq" id="WP_406698712.1">
    <property type="nucleotide sequence ID" value="NZ_CP155447.1"/>
</dbReference>